<comment type="caution">
    <text evidence="1">The sequence shown here is derived from an EMBL/GenBank/DDBJ whole genome shotgun (WGS) entry which is preliminary data.</text>
</comment>
<organism evidence="1 2">
    <name type="scientific">Paramecium primaurelia</name>
    <dbReference type="NCBI Taxonomy" id="5886"/>
    <lineage>
        <taxon>Eukaryota</taxon>
        <taxon>Sar</taxon>
        <taxon>Alveolata</taxon>
        <taxon>Ciliophora</taxon>
        <taxon>Intramacronucleata</taxon>
        <taxon>Oligohymenophorea</taxon>
        <taxon>Peniculida</taxon>
        <taxon>Parameciidae</taxon>
        <taxon>Paramecium</taxon>
    </lineage>
</organism>
<keyword evidence="2" id="KW-1185">Reference proteome</keyword>
<dbReference type="Proteomes" id="UP000688137">
    <property type="component" value="Unassembled WGS sequence"/>
</dbReference>
<sequence length="43" mass="5182">MQFLTLEVNYKILLVFVISAILEGYPDFQENIYKIQKFTLVLW</sequence>
<proteinExistence type="predicted"/>
<dbReference type="EMBL" id="CAJJDM010000142">
    <property type="protein sequence ID" value="CAD8108904.1"/>
    <property type="molecule type" value="Genomic_DNA"/>
</dbReference>
<protein>
    <submittedName>
        <fullName evidence="1">Uncharacterized protein</fullName>
    </submittedName>
</protein>
<accession>A0A8S1Q081</accession>
<evidence type="ECO:0000313" key="2">
    <source>
        <dbReference type="Proteomes" id="UP000688137"/>
    </source>
</evidence>
<evidence type="ECO:0000313" key="1">
    <source>
        <dbReference type="EMBL" id="CAD8108904.1"/>
    </source>
</evidence>
<name>A0A8S1Q081_PARPR</name>
<reference evidence="1" key="1">
    <citation type="submission" date="2021-01" db="EMBL/GenBank/DDBJ databases">
        <authorList>
            <consortium name="Genoscope - CEA"/>
            <person name="William W."/>
        </authorList>
    </citation>
    <scope>NUCLEOTIDE SEQUENCE</scope>
</reference>
<dbReference type="AlphaFoldDB" id="A0A8S1Q081"/>
<gene>
    <name evidence="1" type="ORF">PPRIM_AZ9-3.1.T1380117</name>
</gene>